<evidence type="ECO:0000256" key="2">
    <source>
        <dbReference type="ARBA" id="ARBA00022722"/>
    </source>
</evidence>
<sequence>MIAKMFVFFLLLICFPVSNSTEKEFDYYKLVLQWPISVCNVRRSCLQPPFSEFTVHGLWPFLAPDSMVTECSKDVLTKSKVKDTIKALRKYWPSFVDREDFDFWSYQWLKHGTCSGLDPLPYFKLAISTTIEARQLLESLNRKAYTPRFKPYQMNDLYDNFKAALAKKPEDKKVIQFKCNKKDGKFQLLEIYVCVDKKGVALDCPTPKFIECGDNEMAEIRYPDK</sequence>
<organism evidence="6 7">
    <name type="scientific">Quercus lobata</name>
    <name type="common">Valley oak</name>
    <dbReference type="NCBI Taxonomy" id="97700"/>
    <lineage>
        <taxon>Eukaryota</taxon>
        <taxon>Viridiplantae</taxon>
        <taxon>Streptophyta</taxon>
        <taxon>Embryophyta</taxon>
        <taxon>Tracheophyta</taxon>
        <taxon>Spermatophyta</taxon>
        <taxon>Magnoliopsida</taxon>
        <taxon>eudicotyledons</taxon>
        <taxon>Gunneridae</taxon>
        <taxon>Pentapetalae</taxon>
        <taxon>rosids</taxon>
        <taxon>fabids</taxon>
        <taxon>Fagales</taxon>
        <taxon>Fagaceae</taxon>
        <taxon>Quercus</taxon>
    </lineage>
</organism>
<evidence type="ECO:0000313" key="6">
    <source>
        <dbReference type="EnsemblPlants" id="QL03p023892:mrna"/>
    </source>
</evidence>
<evidence type="ECO:0000256" key="1">
    <source>
        <dbReference type="ARBA" id="ARBA00007469"/>
    </source>
</evidence>
<dbReference type="PANTHER" id="PTHR11240:SF22">
    <property type="entry name" value="RIBONUCLEASE T2"/>
    <property type="match status" value="1"/>
</dbReference>
<dbReference type="Proteomes" id="UP000594261">
    <property type="component" value="Chromosome 3"/>
</dbReference>
<accession>A0A7N2L583</accession>
<dbReference type="PANTHER" id="PTHR11240">
    <property type="entry name" value="RIBONUCLEASE T2"/>
    <property type="match status" value="1"/>
</dbReference>
<reference evidence="6" key="2">
    <citation type="submission" date="2021-01" db="UniProtKB">
        <authorList>
            <consortium name="EnsemblPlants"/>
        </authorList>
    </citation>
    <scope>IDENTIFICATION</scope>
</reference>
<dbReference type="OMA" id="QWPPASC"/>
<name>A0A7N2L583_QUELO</name>
<dbReference type="EnsemblPlants" id="QL03p023892:mrna">
    <property type="protein sequence ID" value="QL03p023892:mrna"/>
    <property type="gene ID" value="QL03p023892"/>
</dbReference>
<feature type="signal peptide" evidence="5">
    <location>
        <begin position="1"/>
        <end position="20"/>
    </location>
</feature>
<evidence type="ECO:0000256" key="3">
    <source>
        <dbReference type="ARBA" id="ARBA00023239"/>
    </source>
</evidence>
<keyword evidence="3" id="KW-0456">Lyase</keyword>
<dbReference type="InterPro" id="IPR001568">
    <property type="entry name" value="RNase_T2-like"/>
</dbReference>
<dbReference type="InterPro" id="IPR036430">
    <property type="entry name" value="RNase_T2-like_sf"/>
</dbReference>
<dbReference type="InParanoid" id="A0A7N2L583"/>
<dbReference type="PROSITE" id="PS00530">
    <property type="entry name" value="RNASE_T2_1"/>
    <property type="match status" value="1"/>
</dbReference>
<keyword evidence="2" id="KW-0378">Hydrolase</keyword>
<dbReference type="Gene3D" id="3.90.730.10">
    <property type="entry name" value="Ribonuclease T2-like"/>
    <property type="match status" value="1"/>
</dbReference>
<dbReference type="SUPFAM" id="SSF55895">
    <property type="entry name" value="Ribonuclease Rh-like"/>
    <property type="match status" value="1"/>
</dbReference>
<dbReference type="GO" id="GO:0033897">
    <property type="term" value="F:ribonuclease T2 activity"/>
    <property type="evidence" value="ECO:0007669"/>
    <property type="project" value="InterPro"/>
</dbReference>
<dbReference type="KEGG" id="qlo:115979539"/>
<keyword evidence="5" id="KW-0732">Signal</keyword>
<dbReference type="GO" id="GO:0006401">
    <property type="term" value="P:RNA catabolic process"/>
    <property type="evidence" value="ECO:0007669"/>
    <property type="project" value="TreeGrafter"/>
</dbReference>
<evidence type="ECO:0000256" key="4">
    <source>
        <dbReference type="RuleBase" id="RU004328"/>
    </source>
</evidence>
<dbReference type="GeneID" id="115979539"/>
<dbReference type="InterPro" id="IPR033130">
    <property type="entry name" value="RNase_T2_His_AS_2"/>
</dbReference>
<protein>
    <submittedName>
        <fullName evidence="6">Uncharacterized protein</fullName>
    </submittedName>
</protein>
<evidence type="ECO:0000256" key="5">
    <source>
        <dbReference type="SAM" id="SignalP"/>
    </source>
</evidence>
<evidence type="ECO:0000313" key="7">
    <source>
        <dbReference type="Proteomes" id="UP000594261"/>
    </source>
</evidence>
<dbReference type="InterPro" id="IPR018188">
    <property type="entry name" value="RNase_T2_His_AS_1"/>
</dbReference>
<gene>
    <name evidence="6" type="primary">LOC115979539</name>
</gene>
<dbReference type="Pfam" id="PF00445">
    <property type="entry name" value="Ribonuclease_T2"/>
    <property type="match status" value="1"/>
</dbReference>
<keyword evidence="7" id="KW-1185">Reference proteome</keyword>
<dbReference type="EMBL" id="LRBV02000003">
    <property type="status" value="NOT_ANNOTATED_CDS"/>
    <property type="molecule type" value="Genomic_DNA"/>
</dbReference>
<dbReference type="GO" id="GO:0003723">
    <property type="term" value="F:RNA binding"/>
    <property type="evidence" value="ECO:0007669"/>
    <property type="project" value="InterPro"/>
</dbReference>
<dbReference type="GO" id="GO:0005576">
    <property type="term" value="C:extracellular region"/>
    <property type="evidence" value="ECO:0007669"/>
    <property type="project" value="TreeGrafter"/>
</dbReference>
<dbReference type="RefSeq" id="XP_030957454.1">
    <property type="nucleotide sequence ID" value="XM_031101594.1"/>
</dbReference>
<keyword evidence="2" id="KW-0540">Nuclease</keyword>
<proteinExistence type="inferred from homology"/>
<dbReference type="Gramene" id="QL03p023892:mrna">
    <property type="protein sequence ID" value="QL03p023892:mrna"/>
    <property type="gene ID" value="QL03p023892"/>
</dbReference>
<dbReference type="PROSITE" id="PS00531">
    <property type="entry name" value="RNASE_T2_2"/>
    <property type="match status" value="1"/>
</dbReference>
<reference evidence="6 7" key="1">
    <citation type="journal article" date="2016" name="G3 (Bethesda)">
        <title>First Draft Assembly and Annotation of the Genome of a California Endemic Oak Quercus lobata Nee (Fagaceae).</title>
        <authorList>
            <person name="Sork V.L."/>
            <person name="Fitz-Gibbon S.T."/>
            <person name="Puiu D."/>
            <person name="Crepeau M."/>
            <person name="Gugger P.F."/>
            <person name="Sherman R."/>
            <person name="Stevens K."/>
            <person name="Langley C.H."/>
            <person name="Pellegrini M."/>
            <person name="Salzberg S.L."/>
        </authorList>
    </citation>
    <scope>NUCLEOTIDE SEQUENCE [LARGE SCALE GENOMIC DNA]</scope>
    <source>
        <strain evidence="6 7">cv. SW786</strain>
    </source>
</reference>
<comment type="similarity">
    <text evidence="1 4">Belongs to the RNase T2 family.</text>
</comment>
<dbReference type="AlphaFoldDB" id="A0A7N2L583"/>
<feature type="chain" id="PRO_5029869194" evidence="5">
    <location>
        <begin position="21"/>
        <end position="225"/>
    </location>
</feature>